<keyword evidence="3" id="KW-1185">Reference proteome</keyword>
<dbReference type="RefSeq" id="WP_307295590.1">
    <property type="nucleotide sequence ID" value="NZ_JAUSXV010000001.1"/>
</dbReference>
<feature type="chain" id="PRO_5043611491" evidence="1">
    <location>
        <begin position="30"/>
        <end position="184"/>
    </location>
</feature>
<sequence>MHDRVTGILTKTAALAALSLLLTACSATHDGARAELDKHAAVVDDAAQDVLQALDTADLSDAGVAGYLEQCGGSLTGWGVAYHAGGSAKVGEDRQAAVEDVAAELESLGWAHEGEIGGDDPNARLTRDDITIDLKTGGFTVGATRYGADELEIGIRQSNACVETPEGEYKTDYAEFEREILPRE</sequence>
<evidence type="ECO:0000313" key="2">
    <source>
        <dbReference type="EMBL" id="MDQ0647630.1"/>
    </source>
</evidence>
<evidence type="ECO:0000313" key="3">
    <source>
        <dbReference type="Proteomes" id="UP001244427"/>
    </source>
</evidence>
<organism evidence="2 3">
    <name type="scientific">Microbacterium natoriense</name>
    <dbReference type="NCBI Taxonomy" id="284570"/>
    <lineage>
        <taxon>Bacteria</taxon>
        <taxon>Bacillati</taxon>
        <taxon>Actinomycetota</taxon>
        <taxon>Actinomycetes</taxon>
        <taxon>Micrococcales</taxon>
        <taxon>Microbacteriaceae</taxon>
        <taxon>Microbacterium</taxon>
    </lineage>
</organism>
<dbReference type="Proteomes" id="UP001244427">
    <property type="component" value="Unassembled WGS sequence"/>
</dbReference>
<name>A0AAW8EXT2_9MICO</name>
<dbReference type="PROSITE" id="PS51257">
    <property type="entry name" value="PROKAR_LIPOPROTEIN"/>
    <property type="match status" value="1"/>
</dbReference>
<comment type="caution">
    <text evidence="2">The sequence shown here is derived from an EMBL/GenBank/DDBJ whole genome shotgun (WGS) entry which is preliminary data.</text>
</comment>
<reference evidence="2 3" key="1">
    <citation type="submission" date="2023-07" db="EMBL/GenBank/DDBJ databases">
        <title>Comparative genomics of wheat-associated soil bacteria to identify genetic determinants of phenazine resistance.</title>
        <authorList>
            <person name="Mouncey N."/>
        </authorList>
    </citation>
    <scope>NUCLEOTIDE SEQUENCE [LARGE SCALE GENOMIC DNA]</scope>
    <source>
        <strain evidence="2 3">W4I9-1</strain>
    </source>
</reference>
<feature type="signal peptide" evidence="1">
    <location>
        <begin position="1"/>
        <end position="29"/>
    </location>
</feature>
<gene>
    <name evidence="2" type="ORF">QFZ53_001826</name>
</gene>
<keyword evidence="1" id="KW-0732">Signal</keyword>
<proteinExistence type="predicted"/>
<protein>
    <submittedName>
        <fullName evidence="2">Small secreted protein</fullName>
    </submittedName>
</protein>
<dbReference type="AlphaFoldDB" id="A0AAW8EXT2"/>
<dbReference type="EMBL" id="JAUSXV010000001">
    <property type="protein sequence ID" value="MDQ0647630.1"/>
    <property type="molecule type" value="Genomic_DNA"/>
</dbReference>
<evidence type="ECO:0000256" key="1">
    <source>
        <dbReference type="SAM" id="SignalP"/>
    </source>
</evidence>
<accession>A0AAW8EXT2</accession>